<dbReference type="EMBL" id="GBRH01204081">
    <property type="protein sequence ID" value="JAD93814.1"/>
    <property type="molecule type" value="Transcribed_RNA"/>
</dbReference>
<feature type="signal peptide" evidence="1">
    <location>
        <begin position="1"/>
        <end position="25"/>
    </location>
</feature>
<reference evidence="2" key="2">
    <citation type="journal article" date="2015" name="Data Brief">
        <title>Shoot transcriptome of the giant reed, Arundo donax.</title>
        <authorList>
            <person name="Barrero R.A."/>
            <person name="Guerrero F.D."/>
            <person name="Moolhuijzen P."/>
            <person name="Goolsby J.A."/>
            <person name="Tidwell J."/>
            <person name="Bellgard S.E."/>
            <person name="Bellgard M.I."/>
        </authorList>
    </citation>
    <scope>NUCLEOTIDE SEQUENCE</scope>
    <source>
        <tissue evidence="2">Shoot tissue taken approximately 20 cm above the soil surface</tissue>
    </source>
</reference>
<dbReference type="AlphaFoldDB" id="A0A0A9DZ26"/>
<proteinExistence type="predicted"/>
<organism evidence="2">
    <name type="scientific">Arundo donax</name>
    <name type="common">Giant reed</name>
    <name type="synonym">Donax arundinaceus</name>
    <dbReference type="NCBI Taxonomy" id="35708"/>
    <lineage>
        <taxon>Eukaryota</taxon>
        <taxon>Viridiplantae</taxon>
        <taxon>Streptophyta</taxon>
        <taxon>Embryophyta</taxon>
        <taxon>Tracheophyta</taxon>
        <taxon>Spermatophyta</taxon>
        <taxon>Magnoliopsida</taxon>
        <taxon>Liliopsida</taxon>
        <taxon>Poales</taxon>
        <taxon>Poaceae</taxon>
        <taxon>PACMAD clade</taxon>
        <taxon>Arundinoideae</taxon>
        <taxon>Arundineae</taxon>
        <taxon>Arundo</taxon>
    </lineage>
</organism>
<reference evidence="2" key="1">
    <citation type="submission" date="2014-09" db="EMBL/GenBank/DDBJ databases">
        <authorList>
            <person name="Magalhaes I.L.F."/>
            <person name="Oliveira U."/>
            <person name="Santos F.R."/>
            <person name="Vidigal T.H.D.A."/>
            <person name="Brescovit A.D."/>
            <person name="Santos A.J."/>
        </authorList>
    </citation>
    <scope>NUCLEOTIDE SEQUENCE</scope>
    <source>
        <tissue evidence="2">Shoot tissue taken approximately 20 cm above the soil surface</tissue>
    </source>
</reference>
<evidence type="ECO:0000313" key="2">
    <source>
        <dbReference type="EMBL" id="JAD93814.1"/>
    </source>
</evidence>
<feature type="chain" id="PRO_5002045178" evidence="1">
    <location>
        <begin position="26"/>
        <end position="134"/>
    </location>
</feature>
<sequence>MQPCLILYLFMEIYWMLEWSPASTGLIDPMRINHDDGIQMIAHLKHHEVSVWFIMSQSRVSCINLHSAIIHLLSACDALFTSPLELIMENLGVVPPRELPPLVYPVGCSRCLGDGPLSVSQLFISAAQCLLPYG</sequence>
<protein>
    <submittedName>
        <fullName evidence="2">Uncharacterized protein</fullName>
    </submittedName>
</protein>
<keyword evidence="1" id="KW-0732">Signal</keyword>
<name>A0A0A9DZ26_ARUDO</name>
<evidence type="ECO:0000256" key="1">
    <source>
        <dbReference type="SAM" id="SignalP"/>
    </source>
</evidence>
<accession>A0A0A9DZ26</accession>